<dbReference type="AlphaFoldDB" id="A0A0B5E157"/>
<dbReference type="Pfam" id="PF14452">
    <property type="entry name" value="Multi_ubiq"/>
    <property type="match status" value="2"/>
</dbReference>
<keyword evidence="2" id="KW-0614">Plasmid</keyword>
<dbReference type="InterPro" id="IPR027802">
    <property type="entry name" value="Multi-ubiquitin_dom"/>
</dbReference>
<geneLocation type="plasmid" evidence="2 3">
    <name>pP73C</name>
</geneLocation>
<dbReference type="KEGG" id="cid:P73_4678"/>
<dbReference type="Proteomes" id="UP000031521">
    <property type="component" value="Plasmid pP73C"/>
</dbReference>
<evidence type="ECO:0000313" key="2">
    <source>
        <dbReference type="EMBL" id="AJE49393.1"/>
    </source>
</evidence>
<proteinExistence type="predicted"/>
<reference evidence="2 3" key="1">
    <citation type="journal article" date="2014" name="Int. J. Syst. Evol. Microbiol.">
        <title>Celeribacter indicus sp. nov., a polycyclic aromatic hydrocarbon-degrading bacterium from deep-sea sediment and reclassification of Huaishuia halophila as Celeribacter halophilus comb. nov.</title>
        <authorList>
            <person name="Lai Q."/>
            <person name="Cao J."/>
            <person name="Yuan J."/>
            <person name="Li F."/>
            <person name="Shao Z."/>
        </authorList>
    </citation>
    <scope>NUCLEOTIDE SEQUENCE [LARGE SCALE GENOMIC DNA]</scope>
    <source>
        <strain evidence="2">P73</strain>
        <plasmid evidence="3">Plasmid pP73C</plasmid>
    </source>
</reference>
<evidence type="ECO:0000259" key="1">
    <source>
        <dbReference type="Pfam" id="PF14452"/>
    </source>
</evidence>
<dbReference type="RefSeq" id="WP_052453656.1">
    <property type="nucleotide sequence ID" value="NZ_CP004396.1"/>
</dbReference>
<organism evidence="2 3">
    <name type="scientific">Celeribacter indicus</name>
    <dbReference type="NCBI Taxonomy" id="1208324"/>
    <lineage>
        <taxon>Bacteria</taxon>
        <taxon>Pseudomonadati</taxon>
        <taxon>Pseudomonadota</taxon>
        <taxon>Alphaproteobacteria</taxon>
        <taxon>Rhodobacterales</taxon>
        <taxon>Roseobacteraceae</taxon>
        <taxon>Celeribacter</taxon>
    </lineage>
</organism>
<gene>
    <name evidence="2" type="ORF">P73_4678</name>
</gene>
<feature type="domain" description="Multi-ubiquitin" evidence="1">
    <location>
        <begin position="40"/>
        <end position="99"/>
    </location>
</feature>
<evidence type="ECO:0000313" key="3">
    <source>
        <dbReference type="Proteomes" id="UP000031521"/>
    </source>
</evidence>
<name>A0A0B5E157_9RHOB</name>
<protein>
    <recommendedName>
        <fullName evidence="1">Multi-ubiquitin domain-containing protein</fullName>
    </recommendedName>
</protein>
<dbReference type="HOGENOM" id="CLU_1500934_0_0_5"/>
<keyword evidence="3" id="KW-1185">Reference proteome</keyword>
<sequence length="179" mass="19849">MSTEPIEIEDLQAALMAGRKPRDHGPYKVKVGDHDLKFTDAVIDDPTPTGRQIIEGAGFRKAEEHLVFQVLRNGELEELRLEETTDLRPGQVERFLVFPSAESFRFDIDGKRLEWGHKVISGRVLKKLAGVDPAKFAVWQVIPGKDDILVGDTDLICLADAGLEHFFTGVPQTTEGGAE</sequence>
<accession>A0A0B5E157</accession>
<dbReference type="EMBL" id="CP004396">
    <property type="protein sequence ID" value="AJE49393.1"/>
    <property type="molecule type" value="Genomic_DNA"/>
</dbReference>
<feature type="domain" description="Multi-ubiquitin" evidence="1">
    <location>
        <begin position="104"/>
        <end position="168"/>
    </location>
</feature>